<evidence type="ECO:0000256" key="2">
    <source>
        <dbReference type="ARBA" id="ARBA00023315"/>
    </source>
</evidence>
<evidence type="ECO:0000313" key="7">
    <source>
        <dbReference type="Proteomes" id="UP000234882"/>
    </source>
</evidence>
<dbReference type="EMBL" id="CP025583">
    <property type="protein sequence ID" value="AUM75057.1"/>
    <property type="molecule type" value="Genomic_DNA"/>
</dbReference>
<dbReference type="PANTHER" id="PTHR36837">
    <property type="entry name" value="POLY(3-HYDROXYALKANOATE) POLYMERASE SUBUNIT PHAC"/>
    <property type="match status" value="1"/>
</dbReference>
<feature type="domain" description="Poly-beta-hydroxybutyrate polymerase N-terminal" evidence="5">
    <location>
        <begin position="184"/>
        <end position="224"/>
    </location>
</feature>
<feature type="compositionally biased region" description="Low complexity" evidence="3">
    <location>
        <begin position="142"/>
        <end position="161"/>
    </location>
</feature>
<dbReference type="GO" id="GO:0016746">
    <property type="term" value="F:acyltransferase activity"/>
    <property type="evidence" value="ECO:0007669"/>
    <property type="project" value="UniProtKB-KW"/>
</dbReference>
<keyword evidence="1" id="KW-0808">Transferase</keyword>
<dbReference type="AlphaFoldDB" id="A0A2K9MHD6"/>
<dbReference type="KEGG" id="paru:CYR75_12875"/>
<dbReference type="GO" id="GO:0042619">
    <property type="term" value="P:poly-hydroxybutyrate biosynthetic process"/>
    <property type="evidence" value="ECO:0007669"/>
    <property type="project" value="InterPro"/>
</dbReference>
<dbReference type="InterPro" id="IPR010941">
    <property type="entry name" value="PhaC_N"/>
</dbReference>
<protein>
    <submittedName>
        <fullName evidence="6">Poly-beta-hydroxybutyrate polymerase</fullName>
    </submittedName>
</protein>
<dbReference type="SUPFAM" id="SSF53474">
    <property type="entry name" value="alpha/beta-Hydrolases"/>
    <property type="match status" value="1"/>
</dbReference>
<evidence type="ECO:0000259" key="5">
    <source>
        <dbReference type="Pfam" id="PF12551"/>
    </source>
</evidence>
<name>A0A2K9MHD6_9RHOB</name>
<evidence type="ECO:0000259" key="4">
    <source>
        <dbReference type="Pfam" id="PF07167"/>
    </source>
</evidence>
<feature type="compositionally biased region" description="Low complexity" evidence="3">
    <location>
        <begin position="71"/>
        <end position="103"/>
    </location>
</feature>
<feature type="compositionally biased region" description="Low complexity" evidence="3">
    <location>
        <begin position="111"/>
        <end position="134"/>
    </location>
</feature>
<sequence>MAKKAQKRESAKPSGKSPAPATSPEAVKAAPVSSENKAATAPGKTPRKAATDPAPVAGKAVEATAAKQTSPKRPASAKQPAPRAAASQSTPAAAPAASTAAPVKPEPAKPAPEASKSVHSSPAPSPSADATPSPVKQPTPAPKATAPAQSQPATPTALPATIPQPTPLPQPTAGETDPLGAEVFQAFDRMRAANLSHVTAGISPGALATAYFDWAFHLASAPGKQMELGLKAARKWRRLAAWLWSSAVDPETPPVIAPLPGDRRFAHEAWSKPPFNQFAQAFLLQQQWLHNVTTDVPGVTQHSENVVSFVAKQMLDMLSPSNNPLTNPEVIARTLATGGMNFLEGWKNLAEDQARIATGRPPVGTEDFVPGQTVAVTPGKVIYRNHLIELIQYSPTTDKVHPEPVLIVPAWIMKYYILDLSPENSLIKWLVGQGHTVFVISWRNPDASDRDLEMDDYRQMGVMAALDAIGEIQPDQKVHGVGYCLGGTLLSIAAAAMAGQGDDRLASMTLLAAQVDFTEPGELALFIDPSQLHFLDSMMWSRGYLSADQMAGAFQLLRSNDLIGSRVVREYLMGERSPMFDLMAWNADSTRMPWRMHSEYLRRLYLENQLSSGRFTVDGKTVLLQNIRVPVFAVATERDHVAPWESVYKIHQFSDCEATFALTSGGHNAGIVTPPDHPRRHYRLATRKRGAPLLSEQAWMDRHEPVQGSWWLPWQAWLASRSSTPVAPPAMGAAICDAPGSYVHQK</sequence>
<feature type="domain" description="Poly-beta-hydroxybutyrate polymerase N-terminal" evidence="4">
    <location>
        <begin position="262"/>
        <end position="430"/>
    </location>
</feature>
<keyword evidence="2" id="KW-0012">Acyltransferase</keyword>
<dbReference type="Pfam" id="PF07167">
    <property type="entry name" value="PhaC_N"/>
    <property type="match status" value="1"/>
</dbReference>
<dbReference type="Gene3D" id="3.40.50.1820">
    <property type="entry name" value="alpha/beta hydrolase"/>
    <property type="match status" value="1"/>
</dbReference>
<gene>
    <name evidence="6" type="ORF">CYR75_12875</name>
</gene>
<dbReference type="OrthoDB" id="7208816at2"/>
<evidence type="ECO:0000256" key="3">
    <source>
        <dbReference type="SAM" id="MobiDB-lite"/>
    </source>
</evidence>
<feature type="region of interest" description="Disordered" evidence="3">
    <location>
        <begin position="1"/>
        <end position="177"/>
    </location>
</feature>
<dbReference type="PANTHER" id="PTHR36837:SF5">
    <property type="entry name" value="POLY-3-HYDROXYBUTYRATE SYNTHASE"/>
    <property type="match status" value="1"/>
</dbReference>
<evidence type="ECO:0000313" key="6">
    <source>
        <dbReference type="EMBL" id="AUM75057.1"/>
    </source>
</evidence>
<evidence type="ECO:0000256" key="1">
    <source>
        <dbReference type="ARBA" id="ARBA00022679"/>
    </source>
</evidence>
<keyword evidence="7" id="KW-1185">Reference proteome</keyword>
<dbReference type="InterPro" id="IPR022211">
    <property type="entry name" value="PHBC_N"/>
</dbReference>
<dbReference type="InterPro" id="IPR051321">
    <property type="entry name" value="PHA/PHB_synthase"/>
</dbReference>
<reference evidence="7" key="1">
    <citation type="submission" date="2017-12" db="EMBL/GenBank/DDBJ databases">
        <title>Genomic analysis of Paracoccus sp. CBA4604.</title>
        <authorList>
            <person name="Roh S.W."/>
            <person name="Kim J.Y."/>
            <person name="Kim J.S."/>
        </authorList>
    </citation>
    <scope>NUCLEOTIDE SEQUENCE [LARGE SCALE GENOMIC DNA]</scope>
    <source>
        <strain evidence="7">CBA4604</strain>
    </source>
</reference>
<organism evidence="6 7">
    <name type="scientific">Paracoccus jeotgali</name>
    <dbReference type="NCBI Taxonomy" id="2065379"/>
    <lineage>
        <taxon>Bacteria</taxon>
        <taxon>Pseudomonadati</taxon>
        <taxon>Pseudomonadota</taxon>
        <taxon>Alphaproteobacteria</taxon>
        <taxon>Rhodobacterales</taxon>
        <taxon>Paracoccaceae</taxon>
        <taxon>Paracoccus</taxon>
    </lineage>
</organism>
<dbReference type="InterPro" id="IPR029058">
    <property type="entry name" value="AB_hydrolase_fold"/>
</dbReference>
<accession>A0A2K9MHD6</accession>
<dbReference type="Proteomes" id="UP000234882">
    <property type="component" value="Chromosome"/>
</dbReference>
<dbReference type="Pfam" id="PF12551">
    <property type="entry name" value="PHBC_N"/>
    <property type="match status" value="1"/>
</dbReference>
<proteinExistence type="predicted"/>